<dbReference type="AlphaFoldDB" id="A0ABC8S818"/>
<dbReference type="Proteomes" id="UP001642360">
    <property type="component" value="Unassembled WGS sequence"/>
</dbReference>
<accession>A0ABC8S818</accession>
<keyword evidence="2" id="KW-1185">Reference proteome</keyword>
<gene>
    <name evidence="1" type="ORF">ILEXP_LOCUS21348</name>
</gene>
<sequence>MVVKELEEEVPTYEEDVESFEDIQEAYDQVYEKFLKKQKRVVVLSGGVNTSEEDYKALHVDLMKSKAHVRGLEEEKMSLLDIAIVHKVPSTPKIKVDLHTFEEKRVSHPYILQQNLNFWKEKQVWVTMENLKRLTIIIKLDASSASDNVDSSKN</sequence>
<evidence type="ECO:0000313" key="1">
    <source>
        <dbReference type="EMBL" id="CAK9153098.1"/>
    </source>
</evidence>
<dbReference type="EMBL" id="CAUOFW020002347">
    <property type="protein sequence ID" value="CAK9153098.1"/>
    <property type="molecule type" value="Genomic_DNA"/>
</dbReference>
<name>A0ABC8S818_9AQUA</name>
<evidence type="ECO:0000313" key="2">
    <source>
        <dbReference type="Proteomes" id="UP001642360"/>
    </source>
</evidence>
<proteinExistence type="predicted"/>
<protein>
    <submittedName>
        <fullName evidence="1">Uncharacterized protein</fullName>
    </submittedName>
</protein>
<reference evidence="1 2" key="1">
    <citation type="submission" date="2024-02" db="EMBL/GenBank/DDBJ databases">
        <authorList>
            <person name="Vignale AGUSTIN F."/>
            <person name="Sosa J E."/>
            <person name="Modenutti C."/>
        </authorList>
    </citation>
    <scope>NUCLEOTIDE SEQUENCE [LARGE SCALE GENOMIC DNA]</scope>
</reference>
<comment type="caution">
    <text evidence="1">The sequence shown here is derived from an EMBL/GenBank/DDBJ whole genome shotgun (WGS) entry which is preliminary data.</text>
</comment>
<organism evidence="1 2">
    <name type="scientific">Ilex paraguariensis</name>
    <name type="common">yerba mate</name>
    <dbReference type="NCBI Taxonomy" id="185542"/>
    <lineage>
        <taxon>Eukaryota</taxon>
        <taxon>Viridiplantae</taxon>
        <taxon>Streptophyta</taxon>
        <taxon>Embryophyta</taxon>
        <taxon>Tracheophyta</taxon>
        <taxon>Spermatophyta</taxon>
        <taxon>Magnoliopsida</taxon>
        <taxon>eudicotyledons</taxon>
        <taxon>Gunneridae</taxon>
        <taxon>Pentapetalae</taxon>
        <taxon>asterids</taxon>
        <taxon>campanulids</taxon>
        <taxon>Aquifoliales</taxon>
        <taxon>Aquifoliaceae</taxon>
        <taxon>Ilex</taxon>
    </lineage>
</organism>